<gene>
    <name evidence="2" type="ORF">EVG20_g10465</name>
</gene>
<evidence type="ECO:0000313" key="3">
    <source>
        <dbReference type="Proteomes" id="UP000298327"/>
    </source>
</evidence>
<feature type="compositionally biased region" description="Basic and acidic residues" evidence="1">
    <location>
        <begin position="39"/>
        <end position="48"/>
    </location>
</feature>
<feature type="region of interest" description="Disordered" evidence="1">
    <location>
        <begin position="75"/>
        <end position="99"/>
    </location>
</feature>
<sequence length="168" mass="18563">QARCALRRVCSRARARAACAAPPETDSEPQAGKSSDAAEGARKKHVDDGEMGGEVLGTMIWEEYERELKAWEAAEKEREELAKGEGERSGRHTPPTVDIDTPSLVQTLVFLVPPEEPVQLEVPGLDRMHLYILRTAGFPRGFQERVGHRPRHVIASLVVARGVLDYGQ</sequence>
<name>A0A4Y9XQP3_9AGAM</name>
<feature type="region of interest" description="Disordered" evidence="1">
    <location>
        <begin position="13"/>
        <end position="51"/>
    </location>
</feature>
<evidence type="ECO:0000256" key="1">
    <source>
        <dbReference type="SAM" id="MobiDB-lite"/>
    </source>
</evidence>
<reference evidence="2 3" key="1">
    <citation type="submission" date="2019-02" db="EMBL/GenBank/DDBJ databases">
        <title>Genome sequencing of the rare red list fungi Dentipellis fragilis.</title>
        <authorList>
            <person name="Buettner E."/>
            <person name="Kellner H."/>
        </authorList>
    </citation>
    <scope>NUCLEOTIDE SEQUENCE [LARGE SCALE GENOMIC DNA]</scope>
    <source>
        <strain evidence="2 3">DSM 105465</strain>
    </source>
</reference>
<dbReference type="AlphaFoldDB" id="A0A4Y9XQP3"/>
<keyword evidence="3" id="KW-1185">Reference proteome</keyword>
<proteinExistence type="predicted"/>
<accession>A0A4Y9XQP3</accession>
<protein>
    <submittedName>
        <fullName evidence="2">Uncharacterized protein</fullName>
    </submittedName>
</protein>
<feature type="non-terminal residue" evidence="2">
    <location>
        <position position="1"/>
    </location>
</feature>
<feature type="compositionally biased region" description="Basic and acidic residues" evidence="1">
    <location>
        <begin position="75"/>
        <end position="90"/>
    </location>
</feature>
<dbReference type="Proteomes" id="UP000298327">
    <property type="component" value="Unassembled WGS sequence"/>
</dbReference>
<comment type="caution">
    <text evidence="2">The sequence shown here is derived from an EMBL/GenBank/DDBJ whole genome shotgun (WGS) entry which is preliminary data.</text>
</comment>
<evidence type="ECO:0000313" key="2">
    <source>
        <dbReference type="EMBL" id="TFY52634.1"/>
    </source>
</evidence>
<dbReference type="EMBL" id="SEOQ01001274">
    <property type="protein sequence ID" value="TFY52634.1"/>
    <property type="molecule type" value="Genomic_DNA"/>
</dbReference>
<organism evidence="2 3">
    <name type="scientific">Dentipellis fragilis</name>
    <dbReference type="NCBI Taxonomy" id="205917"/>
    <lineage>
        <taxon>Eukaryota</taxon>
        <taxon>Fungi</taxon>
        <taxon>Dikarya</taxon>
        <taxon>Basidiomycota</taxon>
        <taxon>Agaricomycotina</taxon>
        <taxon>Agaricomycetes</taxon>
        <taxon>Russulales</taxon>
        <taxon>Hericiaceae</taxon>
        <taxon>Dentipellis</taxon>
    </lineage>
</organism>